<evidence type="ECO:0000313" key="1">
    <source>
        <dbReference type="EMBL" id="SDT47139.1"/>
    </source>
</evidence>
<accession>A0ABY0V0J2</accession>
<dbReference type="Proteomes" id="UP000199574">
    <property type="component" value="Chromosome I"/>
</dbReference>
<name>A0ABY0V0J2_9FLAO</name>
<proteinExistence type="predicted"/>
<dbReference type="RefSeq" id="WP_091608779.1">
    <property type="nucleotide sequence ID" value="NZ_LT629754.1"/>
</dbReference>
<gene>
    <name evidence="1" type="ORF">SAMN05192545_3923</name>
</gene>
<sequence length="98" mass="11874">MITVQDLIDYANEKELEIEYSSPAFNRWGEPLFERRAFFGFEFKPDVYYWWEIFTDENGEVKFVFFDHRYNRVNGATIKSFSKGYNAEIEILKTLNKY</sequence>
<keyword evidence="2" id="KW-1185">Reference proteome</keyword>
<reference evidence="1 2" key="1">
    <citation type="submission" date="2016-10" db="EMBL/GenBank/DDBJ databases">
        <authorList>
            <person name="Varghese N."/>
            <person name="Submissions S."/>
        </authorList>
    </citation>
    <scope>NUCLEOTIDE SEQUENCE [LARGE SCALE GENOMIC DNA]</scope>
    <source>
        <strain evidence="1 2">MAR_2009_60</strain>
    </source>
</reference>
<evidence type="ECO:0000313" key="2">
    <source>
        <dbReference type="Proteomes" id="UP000199574"/>
    </source>
</evidence>
<organism evidence="1 2">
    <name type="scientific">Maribacter dokdonensis</name>
    <dbReference type="NCBI Taxonomy" id="320912"/>
    <lineage>
        <taxon>Bacteria</taxon>
        <taxon>Pseudomonadati</taxon>
        <taxon>Bacteroidota</taxon>
        <taxon>Flavobacteriia</taxon>
        <taxon>Flavobacteriales</taxon>
        <taxon>Flavobacteriaceae</taxon>
        <taxon>Maribacter</taxon>
    </lineage>
</organism>
<dbReference type="EMBL" id="LT629754">
    <property type="protein sequence ID" value="SDT47139.1"/>
    <property type="molecule type" value="Genomic_DNA"/>
</dbReference>
<dbReference type="GeneID" id="90591343"/>
<protein>
    <submittedName>
        <fullName evidence="1">Uncharacterized protein</fullName>
    </submittedName>
</protein>